<dbReference type="EMBL" id="JAANOW010000001">
    <property type="protein sequence ID" value="NIH93742.1"/>
    <property type="molecule type" value="Genomic_DNA"/>
</dbReference>
<organism evidence="2 3">
    <name type="scientific">Mycolicibacterium fluoranthenivorans</name>
    <dbReference type="NCBI Taxonomy" id="258505"/>
    <lineage>
        <taxon>Bacteria</taxon>
        <taxon>Bacillati</taxon>
        <taxon>Actinomycetota</taxon>
        <taxon>Actinomycetes</taxon>
        <taxon>Mycobacteriales</taxon>
        <taxon>Mycobacteriaceae</taxon>
        <taxon>Mycolicibacterium</taxon>
    </lineage>
</organism>
<proteinExistence type="predicted"/>
<dbReference type="GO" id="GO:0016811">
    <property type="term" value="F:hydrolase activity, acting on carbon-nitrogen (but not peptide) bonds, in linear amides"/>
    <property type="evidence" value="ECO:0007669"/>
    <property type="project" value="TreeGrafter"/>
</dbReference>
<dbReference type="PANTHER" id="PTHR12993:SF11">
    <property type="entry name" value="N-ACETYLGLUCOSAMINYL-PHOSPHATIDYLINOSITOL DE-N-ACETYLASE"/>
    <property type="match status" value="1"/>
</dbReference>
<accession>A0A7X5TVX4</accession>
<keyword evidence="3" id="KW-1185">Reference proteome</keyword>
<reference evidence="2 3" key="1">
    <citation type="submission" date="2020-03" db="EMBL/GenBank/DDBJ databases">
        <title>Sequencing the genomes of 1000 actinobacteria strains.</title>
        <authorList>
            <person name="Klenk H.-P."/>
        </authorList>
    </citation>
    <scope>NUCLEOTIDE SEQUENCE [LARGE SCALE GENOMIC DNA]</scope>
    <source>
        <strain evidence="2 3">DSM 44556</strain>
    </source>
</reference>
<dbReference type="InterPro" id="IPR003737">
    <property type="entry name" value="GlcNAc_PI_deacetylase-related"/>
</dbReference>
<dbReference type="Pfam" id="PF02585">
    <property type="entry name" value="PIG-L"/>
    <property type="match status" value="1"/>
</dbReference>
<dbReference type="PANTHER" id="PTHR12993">
    <property type="entry name" value="N-ACETYLGLUCOSAMINYL-PHOSPHATIDYLINOSITOL DE-N-ACETYLASE-RELATED"/>
    <property type="match status" value="1"/>
</dbReference>
<dbReference type="Proteomes" id="UP000547444">
    <property type="component" value="Unassembled WGS sequence"/>
</dbReference>
<dbReference type="GO" id="GO:0016137">
    <property type="term" value="P:glycoside metabolic process"/>
    <property type="evidence" value="ECO:0007669"/>
    <property type="project" value="UniProtKB-ARBA"/>
</dbReference>
<dbReference type="SUPFAM" id="SSF102588">
    <property type="entry name" value="LmbE-like"/>
    <property type="match status" value="1"/>
</dbReference>
<evidence type="ECO:0000256" key="1">
    <source>
        <dbReference type="ARBA" id="ARBA00022833"/>
    </source>
</evidence>
<keyword evidence="1" id="KW-0862">Zinc</keyword>
<protein>
    <submittedName>
        <fullName evidence="2">LmbE family N-acetylglucosaminyl deacetylase</fullName>
    </submittedName>
</protein>
<sequence length="268" mass="28133">MPTAQMNGELDNCARFAATPLDTGGTGTAAWASADPLPAMDFSGCRALVVVGAHPDDETLGFGATSAYLASRGIEVRVVSASDGDAANPGASTSERSRLAYERRIELEAAIRVLGLTSAVSLGLPDGRLADHESILTGLLTDILANNPAGTWCAATWRGDGHPDHEAVGRAAATAAAATGVRMLEYPVWMWHWARPGDPAVPWDLARRAHPPKAFVDRKARAAQCFRSQFEPTGAGCPPVLPAFVLRRLLTVGEMVFSNPDAPPVAGI</sequence>
<dbReference type="AlphaFoldDB" id="A0A7X5TVX4"/>
<comment type="caution">
    <text evidence="2">The sequence shown here is derived from an EMBL/GenBank/DDBJ whole genome shotgun (WGS) entry which is preliminary data.</text>
</comment>
<gene>
    <name evidence="2" type="ORF">FHU31_000698</name>
</gene>
<evidence type="ECO:0000313" key="3">
    <source>
        <dbReference type="Proteomes" id="UP000547444"/>
    </source>
</evidence>
<dbReference type="Gene3D" id="3.40.50.10320">
    <property type="entry name" value="LmbE-like"/>
    <property type="match status" value="1"/>
</dbReference>
<name>A0A7X5TVX4_9MYCO</name>
<evidence type="ECO:0000313" key="2">
    <source>
        <dbReference type="EMBL" id="NIH93742.1"/>
    </source>
</evidence>
<dbReference type="InterPro" id="IPR024078">
    <property type="entry name" value="LmbE-like_dom_sf"/>
</dbReference>